<evidence type="ECO:0000256" key="6">
    <source>
        <dbReference type="ARBA" id="ARBA00023136"/>
    </source>
</evidence>
<evidence type="ECO:0000313" key="9">
    <source>
        <dbReference type="Proteomes" id="UP000836841"/>
    </source>
</evidence>
<protein>
    <recommendedName>
        <fullName evidence="7">PRA1 family protein</fullName>
    </recommendedName>
</protein>
<keyword evidence="7" id="KW-0813">Transport</keyword>
<dbReference type="PANTHER" id="PTHR19317">
    <property type="entry name" value="PRENYLATED RAB ACCEPTOR 1-RELATED"/>
    <property type="match status" value="1"/>
</dbReference>
<keyword evidence="4 7" id="KW-0812">Transmembrane</keyword>
<dbReference type="PANTHER" id="PTHR19317:SF70">
    <property type="entry name" value="PRA1 FAMILY PROTEIN"/>
    <property type="match status" value="1"/>
</dbReference>
<evidence type="ECO:0000256" key="5">
    <source>
        <dbReference type="ARBA" id="ARBA00022989"/>
    </source>
</evidence>
<feature type="transmembrane region" description="Helical" evidence="7">
    <location>
        <begin position="188"/>
        <end position="208"/>
    </location>
</feature>
<gene>
    <name evidence="8" type="ORF">TAV2_LOCUS21100</name>
</gene>
<name>A0AAU9SRZ9_THLAR</name>
<proteinExistence type="inferred from homology"/>
<organism evidence="8 9">
    <name type="scientific">Thlaspi arvense</name>
    <name type="common">Field penny-cress</name>
    <dbReference type="NCBI Taxonomy" id="13288"/>
    <lineage>
        <taxon>Eukaryota</taxon>
        <taxon>Viridiplantae</taxon>
        <taxon>Streptophyta</taxon>
        <taxon>Embryophyta</taxon>
        <taxon>Tracheophyta</taxon>
        <taxon>Spermatophyta</taxon>
        <taxon>Magnoliopsida</taxon>
        <taxon>eudicotyledons</taxon>
        <taxon>Gunneridae</taxon>
        <taxon>Pentapetalae</taxon>
        <taxon>rosids</taxon>
        <taxon>malvids</taxon>
        <taxon>Brassicales</taxon>
        <taxon>Brassicaceae</taxon>
        <taxon>Thlaspideae</taxon>
        <taxon>Thlaspi</taxon>
    </lineage>
</organism>
<comment type="function">
    <text evidence="1 7">May be involved in both secretory and endocytic intracellular trafficking in the endosomal/prevacuolar compartments.</text>
</comment>
<evidence type="ECO:0000256" key="3">
    <source>
        <dbReference type="ARBA" id="ARBA00006483"/>
    </source>
</evidence>
<keyword evidence="6 7" id="KW-0472">Membrane</keyword>
<dbReference type="AlphaFoldDB" id="A0AAU9SRZ9"/>
<feature type="transmembrane region" description="Helical" evidence="7">
    <location>
        <begin position="213"/>
        <end position="231"/>
    </location>
</feature>
<evidence type="ECO:0000313" key="8">
    <source>
        <dbReference type="EMBL" id="CAH2070038.1"/>
    </source>
</evidence>
<dbReference type="GO" id="GO:0005794">
    <property type="term" value="C:Golgi apparatus"/>
    <property type="evidence" value="ECO:0007669"/>
    <property type="project" value="TreeGrafter"/>
</dbReference>
<dbReference type="EMBL" id="OU466862">
    <property type="protein sequence ID" value="CAH2070038.1"/>
    <property type="molecule type" value="Genomic_DNA"/>
</dbReference>
<feature type="transmembrane region" description="Helical" evidence="7">
    <location>
        <begin position="142"/>
        <end position="168"/>
    </location>
</feature>
<keyword evidence="9" id="KW-1185">Reference proteome</keyword>
<evidence type="ECO:0000256" key="2">
    <source>
        <dbReference type="ARBA" id="ARBA00004127"/>
    </source>
</evidence>
<evidence type="ECO:0000256" key="1">
    <source>
        <dbReference type="ARBA" id="ARBA00002501"/>
    </source>
</evidence>
<evidence type="ECO:0000256" key="7">
    <source>
        <dbReference type="RuleBase" id="RU363107"/>
    </source>
</evidence>
<dbReference type="GO" id="GO:0016020">
    <property type="term" value="C:membrane"/>
    <property type="evidence" value="ECO:0007669"/>
    <property type="project" value="UniProtKB-SubCell"/>
</dbReference>
<keyword evidence="5 7" id="KW-1133">Transmembrane helix</keyword>
<dbReference type="InterPro" id="IPR004895">
    <property type="entry name" value="Prenylated_rab_accept_PRA1"/>
</dbReference>
<evidence type="ECO:0000256" key="4">
    <source>
        <dbReference type="ARBA" id="ARBA00022692"/>
    </source>
</evidence>
<dbReference type="GO" id="GO:0005783">
    <property type="term" value="C:endoplasmic reticulum"/>
    <property type="evidence" value="ECO:0007669"/>
    <property type="project" value="TreeGrafter"/>
</dbReference>
<dbReference type="Proteomes" id="UP000836841">
    <property type="component" value="Chromosome 6"/>
</dbReference>
<dbReference type="GO" id="GO:0016192">
    <property type="term" value="P:vesicle-mediated transport"/>
    <property type="evidence" value="ECO:0007669"/>
    <property type="project" value="TreeGrafter"/>
</dbReference>
<sequence>MKAISINSQEQTKKWIIEATRRMGFSTNPFSLIVPDSVFDLLQHRVSAASAVSPSSSDDDAKSGTAIDDVGCSASLSTQLVAVFSLLTIKPFSKLEAEDFAGDTPPWTTCFLGDSDSYSFPSSSHQAGNRVHENVKRFARNYATLFTVFLTCALYEMPLALLGVVTNLAFWELFKFCSDRWENNHHPMIRQIVVCIAQCATVSLLTYLNVQMAIFYALVTTYTVVILHGGFRNLNLSEKPSEGIYIEPSLDLKD</sequence>
<comment type="similarity">
    <text evidence="3 7">Belongs to the PRA1 family.</text>
</comment>
<comment type="subcellular location">
    <subcellularLocation>
        <location evidence="2">Endomembrane system</location>
        <topology evidence="2">Multi-pass membrane protein</topology>
    </subcellularLocation>
    <subcellularLocation>
        <location evidence="7">Membrane</location>
        <topology evidence="7">Multi-pass membrane protein</topology>
    </subcellularLocation>
</comment>
<reference evidence="8 9" key="1">
    <citation type="submission" date="2022-03" db="EMBL/GenBank/DDBJ databases">
        <authorList>
            <person name="Nunn A."/>
            <person name="Chopra R."/>
            <person name="Nunn A."/>
            <person name="Contreras Garrido A."/>
        </authorList>
    </citation>
    <scope>NUCLEOTIDE SEQUENCE [LARGE SCALE GENOMIC DNA]</scope>
</reference>
<dbReference type="Pfam" id="PF03208">
    <property type="entry name" value="PRA1"/>
    <property type="match status" value="1"/>
</dbReference>
<accession>A0AAU9SRZ9</accession>